<sequence>MKSFHEPTVNNQRSVLAVDVKYEPGQEEDVESPGYQGTLRILCSLLWDELGAMLVMQSTFPQGLWPMATSNPEMIYVGTKVTPVLKFPSYQETLRWEIARYLVPKRVLDKRAKLVHLLFRGSSPRKHWSEAGDIEQLNADHSDLAHELCAFLSDETRLQNSINESRLSSAILDNGDGTYTLNEATMSGISKKLTAEDASVWRSQVLVVTYRAIPWKYIEPTAIQTKLLLPHLKHVLQTFPDFAEHLSANTRVDLALTLIEASRFPTIAWRQFALSQVKVASDVVEDYYIQACFALSQCVLHRITGNMDQAASSLDSIRYITSMDRRMHSAIGHSAIQSSLNCIQVEDLYTAEALLEDWKPSDEHPSLLEQTVMFRKHMILGRILRFKGTFRESLMYLAKAQEMVKRYEKLSFDEDLRDLICDQADTLRELDEPEPAERLLCEEINRRDRDCIPGNTYRLKLTLAEALFAQKRFDEAERICLGVKSQPGLLKLDNLRLQITMAKIRDSKCDKEGALRYWNRAMKEVGKFQLTNGYTTRIIILSIRDSLSGTDEAEMMETTSLQQVNVLGENAKPGGTKYWIGGLDHWARSKGFGNILNISCTSDIKS</sequence>
<organism evidence="1 2">
    <name type="scientific">Fusarium acuminatum</name>
    <dbReference type="NCBI Taxonomy" id="5515"/>
    <lineage>
        <taxon>Eukaryota</taxon>
        <taxon>Fungi</taxon>
        <taxon>Dikarya</taxon>
        <taxon>Ascomycota</taxon>
        <taxon>Pezizomycotina</taxon>
        <taxon>Sordariomycetes</taxon>
        <taxon>Hypocreomycetidae</taxon>
        <taxon>Hypocreales</taxon>
        <taxon>Nectriaceae</taxon>
        <taxon>Fusarium</taxon>
        <taxon>Fusarium tricinctum species complex</taxon>
    </lineage>
</organism>
<protein>
    <submittedName>
        <fullName evidence="1">Uncharacterized protein</fullName>
    </submittedName>
</protein>
<dbReference type="InterPro" id="IPR011990">
    <property type="entry name" value="TPR-like_helical_dom_sf"/>
</dbReference>
<reference evidence="1 2" key="1">
    <citation type="submission" date="2024-04" db="EMBL/GenBank/DDBJ databases">
        <title>Complete genome sequence of Fusarium acuminatum.</title>
        <authorList>
            <person name="Lan B."/>
        </authorList>
    </citation>
    <scope>NUCLEOTIDE SEQUENCE [LARGE SCALE GENOMIC DNA]</scope>
    <source>
        <strain evidence="1">1A</strain>
    </source>
</reference>
<name>A0ABZ2WNH4_9HYPO</name>
<dbReference type="Gene3D" id="1.25.40.10">
    <property type="entry name" value="Tetratricopeptide repeat domain"/>
    <property type="match status" value="1"/>
</dbReference>
<accession>A0ABZ2WNH4</accession>
<gene>
    <name evidence="1" type="ORF">QYS62_003257</name>
</gene>
<evidence type="ECO:0000313" key="2">
    <source>
        <dbReference type="Proteomes" id="UP001489902"/>
    </source>
</evidence>
<dbReference type="Proteomes" id="UP001489902">
    <property type="component" value="Chromosome 2"/>
</dbReference>
<dbReference type="EMBL" id="CP151261">
    <property type="protein sequence ID" value="WZH42267.1"/>
    <property type="molecule type" value="Genomic_DNA"/>
</dbReference>
<dbReference type="SUPFAM" id="SSF48452">
    <property type="entry name" value="TPR-like"/>
    <property type="match status" value="1"/>
</dbReference>
<proteinExistence type="predicted"/>
<keyword evidence="2" id="KW-1185">Reference proteome</keyword>
<evidence type="ECO:0000313" key="1">
    <source>
        <dbReference type="EMBL" id="WZH42267.1"/>
    </source>
</evidence>